<keyword evidence="4" id="KW-1133">Transmembrane helix</keyword>
<dbReference type="GO" id="GO:0016020">
    <property type="term" value="C:membrane"/>
    <property type="evidence" value="ECO:0007669"/>
    <property type="project" value="UniProtKB-SubCell"/>
</dbReference>
<evidence type="ECO:0000313" key="8">
    <source>
        <dbReference type="EMBL" id="VDM17620.1"/>
    </source>
</evidence>
<organism evidence="10">
    <name type="scientific">Hydatigena taeniaeformis</name>
    <name type="common">Feline tapeworm</name>
    <name type="synonym">Taenia taeniaeformis</name>
    <dbReference type="NCBI Taxonomy" id="6205"/>
    <lineage>
        <taxon>Eukaryota</taxon>
        <taxon>Metazoa</taxon>
        <taxon>Spiralia</taxon>
        <taxon>Lophotrochozoa</taxon>
        <taxon>Platyhelminthes</taxon>
        <taxon>Cestoda</taxon>
        <taxon>Eucestoda</taxon>
        <taxon>Cyclophyllidea</taxon>
        <taxon>Taeniidae</taxon>
        <taxon>Hydatigera</taxon>
    </lineage>
</organism>
<proteinExistence type="predicted"/>
<accession>A0A158RDP5</accession>
<evidence type="ECO:0000256" key="1">
    <source>
        <dbReference type="ARBA" id="ARBA00004167"/>
    </source>
</evidence>
<dbReference type="Pfam" id="PF00168">
    <property type="entry name" value="C2"/>
    <property type="match status" value="3"/>
</dbReference>
<feature type="region of interest" description="Disordered" evidence="6">
    <location>
        <begin position="115"/>
        <end position="138"/>
    </location>
</feature>
<sequence>MLDTCFGPEFKRLIRYRQCFNCCAPQVRPYLTRRSHRLIMLRIQVEKATNLKNVELVGKSDPYCRLEFKGEKKKTKHINDNLNPEWNESIEFDLKGEALAPNDTLEVKVFDHDDISVDNGGEKEKKETLILNDKNNQPTQQSIELTITYEPPAQGGATGSGGAAGESGGSGGGGGAGGGGGGGGGEGSDASGGIVSEKKGNVSDLLPAIDKSYSTKVQDFQVRIRVHGARQLPGGNISPLCKVVCWNQTQVTAVRHSTNTPFWGKTFFFNFHQSPAELFQHNIVFGVYNSRKLRSDAFIGSFELNLAAVYESPNHAIMHKWLLLGEPEDPQAGSKGYLKVALVILGPGDEAPDLKGKEDSDDEDIEANILRPAGLQLRPALMRFLLYTGEDYPRMDSNAFSGVKKLFKGGKEDKDFVDPFTLVKFAGKEFPSMCDKLAITVYDWDRMSKNDAIATAFIKIADISALRDGDDG</sequence>
<dbReference type="EMBL" id="UYWX01000214">
    <property type="protein sequence ID" value="VDM17620.1"/>
    <property type="molecule type" value="Genomic_DNA"/>
</dbReference>
<comment type="subcellular location">
    <subcellularLocation>
        <location evidence="1">Membrane</location>
        <topology evidence="1">Single-pass membrane protein</topology>
    </subcellularLocation>
</comment>
<protein>
    <submittedName>
        <fullName evidence="10">Myoferlin</fullName>
    </submittedName>
</protein>
<dbReference type="Pfam" id="PF08151">
    <property type="entry name" value="FerI"/>
    <property type="match status" value="1"/>
</dbReference>
<keyword evidence="3" id="KW-0677">Repeat</keyword>
<dbReference type="PANTHER" id="PTHR12546">
    <property type="entry name" value="FER-1-LIKE"/>
    <property type="match status" value="1"/>
</dbReference>
<dbReference type="GO" id="GO:0007009">
    <property type="term" value="P:plasma membrane organization"/>
    <property type="evidence" value="ECO:0007669"/>
    <property type="project" value="TreeGrafter"/>
</dbReference>
<name>A0A158RDP5_HYDTA</name>
<evidence type="ECO:0000256" key="3">
    <source>
        <dbReference type="ARBA" id="ARBA00022737"/>
    </source>
</evidence>
<evidence type="ECO:0000259" key="7">
    <source>
        <dbReference type="PROSITE" id="PS50004"/>
    </source>
</evidence>
<dbReference type="SMART" id="SM00239">
    <property type="entry name" value="C2"/>
    <property type="match status" value="2"/>
</dbReference>
<feature type="domain" description="C2" evidence="7">
    <location>
        <begin position="203"/>
        <end position="322"/>
    </location>
</feature>
<dbReference type="STRING" id="6205.A0A158RDP5"/>
<gene>
    <name evidence="8" type="ORF">TTAC_LOCUS1204</name>
</gene>
<dbReference type="SMART" id="SM01202">
    <property type="entry name" value="FerI"/>
    <property type="match status" value="1"/>
</dbReference>
<dbReference type="SUPFAM" id="SSF49562">
    <property type="entry name" value="C2 domain (Calcium/lipid-binding domain, CaLB)"/>
    <property type="match status" value="3"/>
</dbReference>
<dbReference type="CDD" id="cd04011">
    <property type="entry name" value="C2B_Ferlin"/>
    <property type="match status" value="1"/>
</dbReference>
<keyword evidence="2" id="KW-0812">Transmembrane</keyword>
<dbReference type="WBParaSite" id="TTAC_0000120301-mRNA-1">
    <property type="protein sequence ID" value="TTAC_0000120301-mRNA-1"/>
    <property type="gene ID" value="TTAC_0000120301"/>
</dbReference>
<dbReference type="InterPro" id="IPR037721">
    <property type="entry name" value="Ferlin"/>
</dbReference>
<dbReference type="Gene3D" id="2.60.40.150">
    <property type="entry name" value="C2 domain"/>
    <property type="match status" value="2"/>
</dbReference>
<evidence type="ECO:0000256" key="6">
    <source>
        <dbReference type="SAM" id="MobiDB-lite"/>
    </source>
</evidence>
<evidence type="ECO:0000256" key="4">
    <source>
        <dbReference type="ARBA" id="ARBA00022989"/>
    </source>
</evidence>
<dbReference type="InterPro" id="IPR035892">
    <property type="entry name" value="C2_domain_sf"/>
</dbReference>
<dbReference type="AlphaFoldDB" id="A0A158RDP5"/>
<evidence type="ECO:0000256" key="2">
    <source>
        <dbReference type="ARBA" id="ARBA00022692"/>
    </source>
</evidence>
<keyword evidence="9" id="KW-1185">Reference proteome</keyword>
<keyword evidence="5" id="KW-0472">Membrane</keyword>
<dbReference type="InterPro" id="IPR000008">
    <property type="entry name" value="C2_dom"/>
</dbReference>
<feature type="domain" description="C2" evidence="7">
    <location>
        <begin position="21"/>
        <end position="147"/>
    </location>
</feature>
<dbReference type="PANTHER" id="PTHR12546:SF33">
    <property type="entry name" value="SPERM VESICLE FUSION PROTEIN FER-1"/>
    <property type="match status" value="1"/>
</dbReference>
<feature type="compositionally biased region" description="Basic and acidic residues" evidence="6">
    <location>
        <begin position="115"/>
        <end position="128"/>
    </location>
</feature>
<evidence type="ECO:0000256" key="5">
    <source>
        <dbReference type="ARBA" id="ARBA00023136"/>
    </source>
</evidence>
<dbReference type="InterPro" id="IPR012968">
    <property type="entry name" value="FerIin_dom"/>
</dbReference>
<dbReference type="OrthoDB" id="10059618at2759"/>
<reference evidence="10" key="1">
    <citation type="submission" date="2016-04" db="UniProtKB">
        <authorList>
            <consortium name="WormBaseParasite"/>
        </authorList>
    </citation>
    <scope>IDENTIFICATION</scope>
</reference>
<dbReference type="PROSITE" id="PS50004">
    <property type="entry name" value="C2"/>
    <property type="match status" value="2"/>
</dbReference>
<dbReference type="InterPro" id="IPR037720">
    <property type="entry name" value="C2B_Ferlin"/>
</dbReference>
<feature type="region of interest" description="Disordered" evidence="6">
    <location>
        <begin position="150"/>
        <end position="196"/>
    </location>
</feature>
<reference evidence="8 9" key="2">
    <citation type="submission" date="2018-11" db="EMBL/GenBank/DDBJ databases">
        <authorList>
            <consortium name="Pathogen Informatics"/>
        </authorList>
    </citation>
    <scope>NUCLEOTIDE SEQUENCE [LARGE SCALE GENOMIC DNA]</scope>
</reference>
<evidence type="ECO:0000313" key="9">
    <source>
        <dbReference type="Proteomes" id="UP000274429"/>
    </source>
</evidence>
<evidence type="ECO:0000313" key="10">
    <source>
        <dbReference type="WBParaSite" id="TTAC_0000120301-mRNA-1"/>
    </source>
</evidence>
<dbReference type="PRINTS" id="PR00360">
    <property type="entry name" value="C2DOMAIN"/>
</dbReference>
<dbReference type="Proteomes" id="UP000274429">
    <property type="component" value="Unassembled WGS sequence"/>
</dbReference>
<feature type="compositionally biased region" description="Gly residues" evidence="6">
    <location>
        <begin position="156"/>
        <end position="187"/>
    </location>
</feature>